<evidence type="ECO:0000313" key="3">
    <source>
        <dbReference type="EMBL" id="QOV89113.1"/>
    </source>
</evidence>
<dbReference type="KEGG" id="hbs:IPV69_23300"/>
<dbReference type="Proteomes" id="UP000593765">
    <property type="component" value="Chromosome"/>
</dbReference>
<feature type="transmembrane region" description="Helical" evidence="2">
    <location>
        <begin position="294"/>
        <end position="314"/>
    </location>
</feature>
<evidence type="ECO:0000256" key="1">
    <source>
        <dbReference type="SAM" id="MobiDB-lite"/>
    </source>
</evidence>
<feature type="transmembrane region" description="Helical" evidence="2">
    <location>
        <begin position="148"/>
        <end position="165"/>
    </location>
</feature>
<dbReference type="AlphaFoldDB" id="A0A7M2WUP2"/>
<feature type="compositionally biased region" description="Polar residues" evidence="1">
    <location>
        <begin position="1"/>
        <end position="15"/>
    </location>
</feature>
<evidence type="ECO:0000256" key="2">
    <source>
        <dbReference type="SAM" id="Phobius"/>
    </source>
</evidence>
<organism evidence="3 4">
    <name type="scientific">Humisphaera borealis</name>
    <dbReference type="NCBI Taxonomy" id="2807512"/>
    <lineage>
        <taxon>Bacteria</taxon>
        <taxon>Pseudomonadati</taxon>
        <taxon>Planctomycetota</taxon>
        <taxon>Phycisphaerae</taxon>
        <taxon>Tepidisphaerales</taxon>
        <taxon>Tepidisphaeraceae</taxon>
        <taxon>Humisphaera</taxon>
    </lineage>
</organism>
<dbReference type="RefSeq" id="WP_206292132.1">
    <property type="nucleotide sequence ID" value="NZ_CP063458.1"/>
</dbReference>
<dbReference type="EMBL" id="CP063458">
    <property type="protein sequence ID" value="QOV89113.1"/>
    <property type="molecule type" value="Genomic_DNA"/>
</dbReference>
<feature type="transmembrane region" description="Helical" evidence="2">
    <location>
        <begin position="326"/>
        <end position="343"/>
    </location>
</feature>
<keyword evidence="4" id="KW-1185">Reference proteome</keyword>
<keyword evidence="2" id="KW-1133">Transmembrane helix</keyword>
<protein>
    <submittedName>
        <fullName evidence="3">Uncharacterized protein</fullName>
    </submittedName>
</protein>
<proteinExistence type="predicted"/>
<feature type="region of interest" description="Disordered" evidence="1">
    <location>
        <begin position="1"/>
        <end position="20"/>
    </location>
</feature>
<reference evidence="3 4" key="1">
    <citation type="submission" date="2020-10" db="EMBL/GenBank/DDBJ databases">
        <title>Wide distribution of Phycisphaera-like planctomycetes from WD2101 soil group in peatlands and genome analysis of the first cultivated representative.</title>
        <authorList>
            <person name="Dedysh S.N."/>
            <person name="Beletsky A.V."/>
            <person name="Ivanova A."/>
            <person name="Kulichevskaya I.S."/>
            <person name="Suzina N.E."/>
            <person name="Philippov D.A."/>
            <person name="Rakitin A.L."/>
            <person name="Mardanov A.V."/>
            <person name="Ravin N.V."/>
        </authorList>
    </citation>
    <scope>NUCLEOTIDE SEQUENCE [LARGE SCALE GENOMIC DNA]</scope>
    <source>
        <strain evidence="3 4">M1803</strain>
    </source>
</reference>
<accession>A0A7M2WUP2</accession>
<evidence type="ECO:0000313" key="4">
    <source>
        <dbReference type="Proteomes" id="UP000593765"/>
    </source>
</evidence>
<gene>
    <name evidence="3" type="ORF">IPV69_23300</name>
</gene>
<feature type="transmembrane region" description="Helical" evidence="2">
    <location>
        <begin position="112"/>
        <end position="136"/>
    </location>
</feature>
<name>A0A7M2WUP2_9BACT</name>
<keyword evidence="2" id="KW-0812">Transmembrane</keyword>
<feature type="transmembrane region" description="Helical" evidence="2">
    <location>
        <begin position="199"/>
        <end position="218"/>
    </location>
</feature>
<keyword evidence="2" id="KW-0472">Membrane</keyword>
<feature type="transmembrane region" description="Helical" evidence="2">
    <location>
        <begin position="27"/>
        <end position="60"/>
    </location>
</feature>
<sequence>MTALPTQSLLSSSSADGARQGDVRSPLAFVLACLGVVTLAAVLAGFVPIGFSIVTVFLFAGPHNWLELRYFLAKMPARWGPLKPFFTLAIGGVLVLTAGFIAMALVGRSANWAYSTWSLASSVWNSALVLWVATLTWMRGRQTPRRDWSWALPAGLAVVAVVWIFPVAWELGLVYLHPLIALVFLDREIVRRRPSWRRAYHVCLLALPVCLVLLWWRLAGAAPLAGQDMLTMRITQHAGADILHNLSPHLLVATHTFLEMVHYGVWVVAIPLIAMKTAPWQLTSVPLARRSWRWRTAVVALLVCGGGVVVTLWAGFIGDYALTRDIYFTIAIAHVLAEFPFLLRMH</sequence>
<feature type="transmembrane region" description="Helical" evidence="2">
    <location>
        <begin position="85"/>
        <end position="106"/>
    </location>
</feature>